<dbReference type="EMBL" id="JAPPUY010000001">
    <property type="protein sequence ID" value="MCY4743635.1"/>
    <property type="molecule type" value="Genomic_DNA"/>
</dbReference>
<sequence>MSPRRRQRCATPRGFTLLEVVATMVVLAILLAAAVPSYTSHLARQKLRHVAELLEMDLRRARELSVTENRNLVVSFQSGPQWCWGVSRDLPCDCATGAPRCELGGVSWHDHKATLLQSGKSVIFQAGMGRALDWTRIGISNDRNQQLHIDLNPLGRPAICGTDARKAGC</sequence>
<gene>
    <name evidence="1" type="ORF">NYO99_01465</name>
</gene>
<evidence type="ECO:0000313" key="2">
    <source>
        <dbReference type="Proteomes" id="UP001076464"/>
    </source>
</evidence>
<evidence type="ECO:0000313" key="1">
    <source>
        <dbReference type="EMBL" id="MCY4743635.1"/>
    </source>
</evidence>
<proteinExistence type="predicted"/>
<dbReference type="Proteomes" id="UP001076464">
    <property type="component" value="Unassembled WGS sequence"/>
</dbReference>
<organism evidence="1 2">
    <name type="scientific">Roseateles hydrophilus</name>
    <dbReference type="NCBI Taxonomy" id="2975054"/>
    <lineage>
        <taxon>Bacteria</taxon>
        <taxon>Pseudomonadati</taxon>
        <taxon>Pseudomonadota</taxon>
        <taxon>Betaproteobacteria</taxon>
        <taxon>Burkholderiales</taxon>
        <taxon>Sphaerotilaceae</taxon>
        <taxon>Roseateles</taxon>
    </lineage>
</organism>
<accession>A0ACC6C5H2</accession>
<reference evidence="1" key="1">
    <citation type="submission" date="2022-08" db="EMBL/GenBank/DDBJ databases">
        <title>Genome sequencing of Pelomonas sp. UHG3.</title>
        <authorList>
            <person name="So Y."/>
        </authorList>
    </citation>
    <scope>NUCLEOTIDE SEQUENCE</scope>
    <source>
        <strain evidence="1">UHG3</strain>
    </source>
</reference>
<comment type="caution">
    <text evidence="1">The sequence shown here is derived from an EMBL/GenBank/DDBJ whole genome shotgun (WGS) entry which is preliminary data.</text>
</comment>
<name>A0ACC6C5H2_9BURK</name>
<keyword evidence="2" id="KW-1185">Reference proteome</keyword>
<protein>
    <submittedName>
        <fullName evidence="1">Prepilin-type N-terminal cleavage/methylation domain-containing protein</fullName>
    </submittedName>
</protein>